<dbReference type="AlphaFoldDB" id="A0A517PXL3"/>
<dbReference type="InterPro" id="IPR023673">
    <property type="entry name" value="Ribosomal_uL1_CS"/>
</dbReference>
<dbReference type="PANTHER" id="PTHR36427">
    <property type="entry name" value="54S RIBOSOMAL PROTEIN L1, MITOCHONDRIAL"/>
    <property type="match status" value="1"/>
</dbReference>
<dbReference type="GO" id="GO:0015934">
    <property type="term" value="C:large ribosomal subunit"/>
    <property type="evidence" value="ECO:0007669"/>
    <property type="project" value="InterPro"/>
</dbReference>
<reference evidence="12 13" key="1">
    <citation type="submission" date="2019-02" db="EMBL/GenBank/DDBJ databases">
        <title>Deep-cultivation of Planctomycetes and their phenomic and genomic characterization uncovers novel biology.</title>
        <authorList>
            <person name="Wiegand S."/>
            <person name="Jogler M."/>
            <person name="Boedeker C."/>
            <person name="Pinto D."/>
            <person name="Vollmers J."/>
            <person name="Rivas-Marin E."/>
            <person name="Kohn T."/>
            <person name="Peeters S.H."/>
            <person name="Heuer A."/>
            <person name="Rast P."/>
            <person name="Oberbeckmann S."/>
            <person name="Bunk B."/>
            <person name="Jeske O."/>
            <person name="Meyerdierks A."/>
            <person name="Storesund J.E."/>
            <person name="Kallscheuer N."/>
            <person name="Luecker S."/>
            <person name="Lage O.M."/>
            <person name="Pohl T."/>
            <person name="Merkel B.J."/>
            <person name="Hornburger P."/>
            <person name="Mueller R.-W."/>
            <person name="Bruemmer F."/>
            <person name="Labrenz M."/>
            <person name="Spormann A.M."/>
            <person name="Op den Camp H."/>
            <person name="Overmann J."/>
            <person name="Amann R."/>
            <person name="Jetten M.S.M."/>
            <person name="Mascher T."/>
            <person name="Medema M.H."/>
            <person name="Devos D.P."/>
            <person name="Kaster A.-K."/>
            <person name="Ovreas L."/>
            <person name="Rohde M."/>
            <person name="Galperin M.Y."/>
            <person name="Jogler C."/>
        </authorList>
    </citation>
    <scope>NUCLEOTIDE SEQUENCE [LARGE SCALE GENOMIC DNA]</scope>
    <source>
        <strain evidence="12 13">HG66A1</strain>
    </source>
</reference>
<dbReference type="NCBIfam" id="TIGR01169">
    <property type="entry name" value="rplA_bact"/>
    <property type="match status" value="1"/>
</dbReference>
<evidence type="ECO:0000256" key="9">
    <source>
        <dbReference type="ARBA" id="ARBA00035241"/>
    </source>
</evidence>
<dbReference type="InterPro" id="IPR005878">
    <property type="entry name" value="Ribosom_uL1_bac-type"/>
</dbReference>
<keyword evidence="8 10" id="KW-0687">Ribonucleoprotein</keyword>
<comment type="function">
    <text evidence="10">Protein L1 is also a translational repressor protein, it controls the translation of the L11 operon by binding to its mRNA.</text>
</comment>
<dbReference type="GO" id="GO:0000049">
    <property type="term" value="F:tRNA binding"/>
    <property type="evidence" value="ECO:0007669"/>
    <property type="project" value="UniProtKB-KW"/>
</dbReference>
<dbReference type="InterPro" id="IPR016095">
    <property type="entry name" value="Ribosomal_uL1_3-a/b-sand"/>
</dbReference>
<dbReference type="CDD" id="cd00403">
    <property type="entry name" value="Ribosomal_L1"/>
    <property type="match status" value="1"/>
</dbReference>
<protein>
    <recommendedName>
        <fullName evidence="9 10">Large ribosomal subunit protein uL1</fullName>
    </recommendedName>
</protein>
<dbReference type="RefSeq" id="WP_145192504.1">
    <property type="nucleotide sequence ID" value="NZ_CP036266.1"/>
</dbReference>
<keyword evidence="4 10" id="KW-0699">rRNA-binding</keyword>
<dbReference type="SUPFAM" id="SSF56808">
    <property type="entry name" value="Ribosomal protein L1"/>
    <property type="match status" value="1"/>
</dbReference>
<evidence type="ECO:0000256" key="4">
    <source>
        <dbReference type="ARBA" id="ARBA00022730"/>
    </source>
</evidence>
<dbReference type="EMBL" id="CP036266">
    <property type="protein sequence ID" value="QDT24109.1"/>
    <property type="molecule type" value="Genomic_DNA"/>
</dbReference>
<organism evidence="12 13">
    <name type="scientific">Gimesia chilikensis</name>
    <dbReference type="NCBI Taxonomy" id="2605989"/>
    <lineage>
        <taxon>Bacteria</taxon>
        <taxon>Pseudomonadati</taxon>
        <taxon>Planctomycetota</taxon>
        <taxon>Planctomycetia</taxon>
        <taxon>Planctomycetales</taxon>
        <taxon>Planctomycetaceae</taxon>
        <taxon>Gimesia</taxon>
    </lineage>
</organism>
<evidence type="ECO:0000256" key="5">
    <source>
        <dbReference type="ARBA" id="ARBA00022845"/>
    </source>
</evidence>
<evidence type="ECO:0000256" key="6">
    <source>
        <dbReference type="ARBA" id="ARBA00022884"/>
    </source>
</evidence>
<keyword evidence="13" id="KW-1185">Reference proteome</keyword>
<dbReference type="InterPro" id="IPR028364">
    <property type="entry name" value="Ribosomal_uL1/biogenesis"/>
</dbReference>
<keyword evidence="7 10" id="KW-0689">Ribosomal protein</keyword>
<keyword evidence="5 10" id="KW-0810">Translation regulation</keyword>
<proteinExistence type="inferred from homology"/>
<comment type="subunit">
    <text evidence="10">Part of the 50S ribosomal subunit.</text>
</comment>
<dbReference type="GO" id="GO:0006417">
    <property type="term" value="P:regulation of translation"/>
    <property type="evidence" value="ECO:0007669"/>
    <property type="project" value="UniProtKB-KW"/>
</dbReference>
<accession>A0A517PXL3</accession>
<evidence type="ECO:0000256" key="3">
    <source>
        <dbReference type="ARBA" id="ARBA00022555"/>
    </source>
</evidence>
<dbReference type="Gene3D" id="3.30.190.20">
    <property type="match status" value="1"/>
</dbReference>
<comment type="function">
    <text evidence="10">Binds directly to 23S rRNA. The L1 stalk is quite mobile in the ribosome, and is involved in E site tRNA release.</text>
</comment>
<evidence type="ECO:0000313" key="13">
    <source>
        <dbReference type="Proteomes" id="UP000320421"/>
    </source>
</evidence>
<comment type="similarity">
    <text evidence="1 10 11">Belongs to the universal ribosomal protein uL1 family.</text>
</comment>
<evidence type="ECO:0000256" key="11">
    <source>
        <dbReference type="RuleBase" id="RU000659"/>
    </source>
</evidence>
<dbReference type="InterPro" id="IPR002143">
    <property type="entry name" value="Ribosomal_uL1"/>
</dbReference>
<keyword evidence="3 10" id="KW-0820">tRNA-binding</keyword>
<keyword evidence="6 10" id="KW-0694">RNA-binding</keyword>
<dbReference type="GO" id="GO:0006412">
    <property type="term" value="P:translation"/>
    <property type="evidence" value="ECO:0007669"/>
    <property type="project" value="UniProtKB-UniRule"/>
</dbReference>
<dbReference type="Proteomes" id="UP000320421">
    <property type="component" value="Chromosome"/>
</dbReference>
<gene>
    <name evidence="10 12" type="primary">rplA</name>
    <name evidence="12" type="ORF">HG66A1_59350</name>
</gene>
<dbReference type="PANTHER" id="PTHR36427:SF3">
    <property type="entry name" value="LARGE RIBOSOMAL SUBUNIT PROTEIN UL1M"/>
    <property type="match status" value="1"/>
</dbReference>
<dbReference type="Gene3D" id="3.40.50.790">
    <property type="match status" value="1"/>
</dbReference>
<evidence type="ECO:0000256" key="8">
    <source>
        <dbReference type="ARBA" id="ARBA00023274"/>
    </source>
</evidence>
<dbReference type="OrthoDB" id="9803740at2"/>
<dbReference type="PIRSF" id="PIRSF002155">
    <property type="entry name" value="Ribosomal_L1"/>
    <property type="match status" value="1"/>
</dbReference>
<dbReference type="HAMAP" id="MF_01318_B">
    <property type="entry name" value="Ribosomal_uL1_B"/>
    <property type="match status" value="1"/>
</dbReference>
<keyword evidence="2 10" id="KW-0678">Repressor</keyword>
<dbReference type="GO" id="GO:0003735">
    <property type="term" value="F:structural constituent of ribosome"/>
    <property type="evidence" value="ECO:0007669"/>
    <property type="project" value="InterPro"/>
</dbReference>
<evidence type="ECO:0000313" key="12">
    <source>
        <dbReference type="EMBL" id="QDT24109.1"/>
    </source>
</evidence>
<evidence type="ECO:0000256" key="2">
    <source>
        <dbReference type="ARBA" id="ARBA00022491"/>
    </source>
</evidence>
<dbReference type="GO" id="GO:0019843">
    <property type="term" value="F:rRNA binding"/>
    <property type="evidence" value="ECO:0007669"/>
    <property type="project" value="UniProtKB-UniRule"/>
</dbReference>
<dbReference type="FunFam" id="3.40.50.790:FF:000001">
    <property type="entry name" value="50S ribosomal protein L1"/>
    <property type="match status" value="1"/>
</dbReference>
<evidence type="ECO:0000256" key="7">
    <source>
        <dbReference type="ARBA" id="ARBA00022980"/>
    </source>
</evidence>
<evidence type="ECO:0000256" key="1">
    <source>
        <dbReference type="ARBA" id="ARBA00010531"/>
    </source>
</evidence>
<evidence type="ECO:0000256" key="10">
    <source>
        <dbReference type="HAMAP-Rule" id="MF_01318"/>
    </source>
</evidence>
<dbReference type="PROSITE" id="PS01199">
    <property type="entry name" value="RIBOSOMAL_L1"/>
    <property type="match status" value="1"/>
</dbReference>
<sequence length="234" mass="24544">MGKQSKRTKHYNEKLSGLGTVSLEEAVGALKSLDSDLPAAIKPVKMDQTVELAVRLGVDPRQADQLVRGSIILPHGIGKAQRVVVFAQGANLEAAEAAGADAAGGKDLADKIKGGWLDFDVAIATPDMMGVVGPLGRVLGPRGLMPSPRAGTVTQDVETAVKDYKAGKVEFRVDAGGNVHCRVGKMSFEPTQLIENIQAMLKYLDSLRPSSVKGAYVRNVAVSATMSPGISVAL</sequence>
<dbReference type="InterPro" id="IPR023674">
    <property type="entry name" value="Ribosomal_uL1-like"/>
</dbReference>
<name>A0A517PXL3_9PLAN</name>
<dbReference type="Pfam" id="PF00687">
    <property type="entry name" value="Ribosomal_L1"/>
    <property type="match status" value="1"/>
</dbReference>